<feature type="transmembrane region" description="Helical" evidence="5">
    <location>
        <begin position="59"/>
        <end position="87"/>
    </location>
</feature>
<evidence type="ECO:0000313" key="7">
    <source>
        <dbReference type="EMBL" id="MDM4014537.1"/>
    </source>
</evidence>
<feature type="domain" description="Peptidase S54 rhomboid" evidence="6">
    <location>
        <begin position="60"/>
        <end position="205"/>
    </location>
</feature>
<feature type="transmembrane region" description="Helical" evidence="5">
    <location>
        <begin position="149"/>
        <end position="169"/>
    </location>
</feature>
<feature type="transmembrane region" description="Helical" evidence="5">
    <location>
        <begin position="126"/>
        <end position="143"/>
    </location>
</feature>
<keyword evidence="8" id="KW-1185">Reference proteome</keyword>
<accession>A0ABT7PDH5</accession>
<keyword evidence="3 5" id="KW-1133">Transmembrane helix</keyword>
<dbReference type="PANTHER" id="PTHR43066">
    <property type="entry name" value="RHOMBOID-RELATED PROTEIN"/>
    <property type="match status" value="1"/>
</dbReference>
<dbReference type="InterPro" id="IPR035952">
    <property type="entry name" value="Rhomboid-like_sf"/>
</dbReference>
<evidence type="ECO:0000259" key="6">
    <source>
        <dbReference type="Pfam" id="PF01694"/>
    </source>
</evidence>
<name>A0ABT7PDH5_9BACT</name>
<dbReference type="Gene3D" id="1.20.1540.10">
    <property type="entry name" value="Rhomboid-like"/>
    <property type="match status" value="1"/>
</dbReference>
<sequence length="453" mass="50974">MIIPYSTDTPLHHWPFVTCGLIVTNVVVFCMTTLSCLFGQIEFDQISWLMLMPDQINPLQWVTCIFMHGDPLHLISNLFFLFVFGLIVEGKAGSARFALIYLGIGTIVSAVSQVGMFVLGSEAPMLGASGVVAGLMMIALLWAPDNDVFWLFLVWRFETAIAIFALYFIALDLMYVIFSGLVITGAFGHILGATLGFFAGGYLLRTEQVDCDGWDAVSRHDWLKQYRFLYSDKQRQRDALLQQDDFSPVTSALQLEGCNVDHAVRYGSTSLPEIAKSNLNDRKQREAKRKAEGNKPKRRYKRIVKCEGAERTAKSQSHPEFNRLAYVLRSSLKAGNLVEAMRHFRSMDSQQLAHGLSESTLMEIAKKLGAAKQWTDAVRPLVVLTEKKESMADEARLLMARIQLQVMKRRDLAIKTLEEIQTPDPESNAGITASTQNVVRRRDQLLQQLRQTA</sequence>
<comment type="subcellular location">
    <subcellularLocation>
        <location evidence="1">Membrane</location>
        <topology evidence="1">Multi-pass membrane protein</topology>
    </subcellularLocation>
</comment>
<evidence type="ECO:0000256" key="2">
    <source>
        <dbReference type="ARBA" id="ARBA00022692"/>
    </source>
</evidence>
<dbReference type="GO" id="GO:0008233">
    <property type="term" value="F:peptidase activity"/>
    <property type="evidence" value="ECO:0007669"/>
    <property type="project" value="UniProtKB-KW"/>
</dbReference>
<proteinExistence type="predicted"/>
<evidence type="ECO:0000256" key="3">
    <source>
        <dbReference type="ARBA" id="ARBA00022989"/>
    </source>
</evidence>
<organism evidence="7 8">
    <name type="scientific">Roseiconus lacunae</name>
    <dbReference type="NCBI Taxonomy" id="2605694"/>
    <lineage>
        <taxon>Bacteria</taxon>
        <taxon>Pseudomonadati</taxon>
        <taxon>Planctomycetota</taxon>
        <taxon>Planctomycetia</taxon>
        <taxon>Pirellulales</taxon>
        <taxon>Pirellulaceae</taxon>
        <taxon>Roseiconus</taxon>
    </lineage>
</organism>
<dbReference type="EC" id="3.4.21.105" evidence="7"/>
<dbReference type="GO" id="GO:0006508">
    <property type="term" value="P:proteolysis"/>
    <property type="evidence" value="ECO:0007669"/>
    <property type="project" value="UniProtKB-KW"/>
</dbReference>
<evidence type="ECO:0000313" key="8">
    <source>
        <dbReference type="Proteomes" id="UP001239462"/>
    </source>
</evidence>
<evidence type="ECO:0000256" key="4">
    <source>
        <dbReference type="ARBA" id="ARBA00023136"/>
    </source>
</evidence>
<evidence type="ECO:0000256" key="1">
    <source>
        <dbReference type="ARBA" id="ARBA00004141"/>
    </source>
</evidence>
<protein>
    <submittedName>
        <fullName evidence="7">Rhomboid family intramembrane serine protease</fullName>
        <ecNumber evidence="7">3.4.21.105</ecNumber>
    </submittedName>
</protein>
<dbReference type="InterPro" id="IPR022764">
    <property type="entry name" value="Peptidase_S54_rhomboid_dom"/>
</dbReference>
<feature type="transmembrane region" description="Helical" evidence="5">
    <location>
        <begin position="99"/>
        <end position="119"/>
    </location>
</feature>
<keyword evidence="7" id="KW-0378">Hydrolase</keyword>
<dbReference type="Proteomes" id="UP001239462">
    <property type="component" value="Unassembled WGS sequence"/>
</dbReference>
<dbReference type="Pfam" id="PF01694">
    <property type="entry name" value="Rhomboid"/>
    <property type="match status" value="1"/>
</dbReference>
<dbReference type="SUPFAM" id="SSF144091">
    <property type="entry name" value="Rhomboid-like"/>
    <property type="match status" value="1"/>
</dbReference>
<feature type="transmembrane region" description="Helical" evidence="5">
    <location>
        <begin position="14"/>
        <end position="38"/>
    </location>
</feature>
<dbReference type="PANTHER" id="PTHR43066:SF5">
    <property type="entry name" value="RHOMBOID-LIKE PROTEIN 11, CHLOROPLASTIC-RELATED"/>
    <property type="match status" value="1"/>
</dbReference>
<keyword evidence="4 5" id="KW-0472">Membrane</keyword>
<feature type="transmembrane region" description="Helical" evidence="5">
    <location>
        <begin position="176"/>
        <end position="204"/>
    </location>
</feature>
<evidence type="ECO:0000256" key="5">
    <source>
        <dbReference type="SAM" id="Phobius"/>
    </source>
</evidence>
<reference evidence="7 8" key="1">
    <citation type="submission" date="2023-06" db="EMBL/GenBank/DDBJ databases">
        <title>Roseiconus lacunae JC819 isolated from Gulf of Mannar region, Tamil Nadu.</title>
        <authorList>
            <person name="Pk S."/>
            <person name="Ch S."/>
            <person name="Ch V.R."/>
        </authorList>
    </citation>
    <scope>NUCLEOTIDE SEQUENCE [LARGE SCALE GENOMIC DNA]</scope>
    <source>
        <strain evidence="7 8">JC819</strain>
    </source>
</reference>
<dbReference type="EMBL" id="JASZZN010000002">
    <property type="protein sequence ID" value="MDM4014537.1"/>
    <property type="molecule type" value="Genomic_DNA"/>
</dbReference>
<keyword evidence="2 5" id="KW-0812">Transmembrane</keyword>
<dbReference type="RefSeq" id="WP_289162248.1">
    <property type="nucleotide sequence ID" value="NZ_JASZZN010000002.1"/>
</dbReference>
<gene>
    <name evidence="7" type="ORF">QTN89_03775</name>
</gene>
<comment type="caution">
    <text evidence="7">The sequence shown here is derived from an EMBL/GenBank/DDBJ whole genome shotgun (WGS) entry which is preliminary data.</text>
</comment>
<keyword evidence="7" id="KW-0645">Protease</keyword>